<gene>
    <name evidence="10" type="ORF">NAG76_05345</name>
</gene>
<dbReference type="GO" id="GO:0043565">
    <property type="term" value="F:sequence-specific DNA binding"/>
    <property type="evidence" value="ECO:0007669"/>
    <property type="project" value="InterPro"/>
</dbReference>
<dbReference type="KEGG" id="plig:NAG76_05345"/>
<dbReference type="Gene3D" id="1.10.10.60">
    <property type="entry name" value="Homeodomain-like"/>
    <property type="match status" value="2"/>
</dbReference>
<dbReference type="SMART" id="SM00342">
    <property type="entry name" value="HTH_ARAC"/>
    <property type="match status" value="1"/>
</dbReference>
<protein>
    <submittedName>
        <fullName evidence="10">AraC family transcriptional regulator</fullName>
    </submittedName>
</protein>
<dbReference type="SUPFAM" id="SSF46689">
    <property type="entry name" value="Homeodomain-like"/>
    <property type="match status" value="2"/>
</dbReference>
<dbReference type="InterPro" id="IPR051313">
    <property type="entry name" value="Bact_iron-sidero_bind"/>
</dbReference>
<evidence type="ECO:0000259" key="9">
    <source>
        <dbReference type="PROSITE" id="PS50983"/>
    </source>
</evidence>
<dbReference type="InterPro" id="IPR018062">
    <property type="entry name" value="HTH_AraC-typ_CS"/>
</dbReference>
<dbReference type="GO" id="GO:0003700">
    <property type="term" value="F:DNA-binding transcription factor activity"/>
    <property type="evidence" value="ECO:0007669"/>
    <property type="project" value="InterPro"/>
</dbReference>
<dbReference type="Gene3D" id="3.40.50.1980">
    <property type="entry name" value="Nitrogenase molybdenum iron protein domain"/>
    <property type="match status" value="2"/>
</dbReference>
<evidence type="ECO:0000256" key="2">
    <source>
        <dbReference type="ARBA" id="ARBA00008814"/>
    </source>
</evidence>
<dbReference type="GO" id="GO:1901678">
    <property type="term" value="P:iron coordination entity transport"/>
    <property type="evidence" value="ECO:0007669"/>
    <property type="project" value="UniProtKB-ARBA"/>
</dbReference>
<dbReference type="Proteomes" id="UP001056756">
    <property type="component" value="Chromosome"/>
</dbReference>
<dbReference type="InterPro" id="IPR018060">
    <property type="entry name" value="HTH_AraC"/>
</dbReference>
<evidence type="ECO:0000256" key="7">
    <source>
        <dbReference type="ARBA" id="ARBA00023163"/>
    </source>
</evidence>
<dbReference type="SUPFAM" id="SSF53807">
    <property type="entry name" value="Helical backbone' metal receptor"/>
    <property type="match status" value="1"/>
</dbReference>
<dbReference type="PROSITE" id="PS00041">
    <property type="entry name" value="HTH_ARAC_FAMILY_1"/>
    <property type="match status" value="1"/>
</dbReference>
<evidence type="ECO:0000256" key="6">
    <source>
        <dbReference type="ARBA" id="ARBA00023125"/>
    </source>
</evidence>
<proteinExistence type="inferred from homology"/>
<dbReference type="PROSITE" id="PS50983">
    <property type="entry name" value="FE_B12_PBP"/>
    <property type="match status" value="1"/>
</dbReference>
<dbReference type="Pfam" id="PF12833">
    <property type="entry name" value="HTH_18"/>
    <property type="match status" value="1"/>
</dbReference>
<evidence type="ECO:0000256" key="3">
    <source>
        <dbReference type="ARBA" id="ARBA00022448"/>
    </source>
</evidence>
<reference evidence="10" key="1">
    <citation type="submission" date="2022-05" db="EMBL/GenBank/DDBJ databases">
        <title>Novel bacterial taxa in a minimal lignocellulolytic consortium and its capacity to transform plastics disclosed by genome-resolved metagenomics.</title>
        <authorList>
            <person name="Rodriguez C.A.D."/>
            <person name="Diaz-Garcia L."/>
            <person name="Herrera K."/>
            <person name="Tarazona N.A."/>
            <person name="Sproer C."/>
            <person name="Overmann J."/>
            <person name="Jimenez D.J."/>
        </authorList>
    </citation>
    <scope>NUCLEOTIDE SEQUENCE</scope>
    <source>
        <strain evidence="10">MAG5</strain>
    </source>
</reference>
<evidence type="ECO:0000256" key="1">
    <source>
        <dbReference type="ARBA" id="ARBA00004196"/>
    </source>
</evidence>
<keyword evidence="7" id="KW-0804">Transcription</keyword>
<dbReference type="EMBL" id="CP097899">
    <property type="protein sequence ID" value="URN95671.1"/>
    <property type="molecule type" value="Genomic_DNA"/>
</dbReference>
<comment type="subcellular location">
    <subcellularLocation>
        <location evidence="1">Cell envelope</location>
    </subcellularLocation>
</comment>
<keyword evidence="5" id="KW-0805">Transcription regulation</keyword>
<dbReference type="PANTHER" id="PTHR30532">
    <property type="entry name" value="IRON III DICITRATE-BINDING PERIPLASMIC PROTEIN"/>
    <property type="match status" value="1"/>
</dbReference>
<dbReference type="AlphaFoldDB" id="A0A9J6ZI18"/>
<dbReference type="InterPro" id="IPR002491">
    <property type="entry name" value="ABC_transptr_periplasmic_BD"/>
</dbReference>
<organism evidence="10 11">
    <name type="scientific">Candidatus Pristimantibacillus lignocellulolyticus</name>
    <dbReference type="NCBI Taxonomy" id="2994561"/>
    <lineage>
        <taxon>Bacteria</taxon>
        <taxon>Bacillati</taxon>
        <taxon>Bacillota</taxon>
        <taxon>Bacilli</taxon>
        <taxon>Bacillales</taxon>
        <taxon>Paenibacillaceae</taxon>
        <taxon>Candidatus Pristimantibacillus</taxon>
    </lineage>
</organism>
<evidence type="ECO:0000313" key="11">
    <source>
        <dbReference type="Proteomes" id="UP001056756"/>
    </source>
</evidence>
<feature type="domain" description="Fe/B12 periplasmic-binding" evidence="9">
    <location>
        <begin position="394"/>
        <end position="659"/>
    </location>
</feature>
<dbReference type="PROSITE" id="PS01124">
    <property type="entry name" value="HTH_ARAC_FAMILY_2"/>
    <property type="match status" value="1"/>
</dbReference>
<sequence length="660" mass="75748">MNWASHLLLWNNAYIKIIDVRHIKLEMGEQLVNYQFPTSTFLYTVRGTAQIKMNEYVQLVERFYLLHGGKGLRLDITAEEAFEYYMVLYKAILPLPARRELIELWGNTRLFHSQYAFEPLYPLPLYRSFDSMFQQWQQKKEWEKLQVKALMYQFIVELIRQMEMQRIEPVKPDLTAQVIHYLQEHYAESISLETMATELECSVGYLSKLFKLHMNTSPMHYLSELRIYHAKKLLIETNATLQEIAESVGYLDGYSLSRSFKRIEGVSPIQYKNNWLRTNKGEELPPYRRKNAILPSKLRRYNYSSNENHYQLEGEVNIKMYRNMKVTAMTVMLCLSLLLSACSNVQNNNGNSQTVANSGVASSQNNIPADKATDQVDTRIVSTLKGDVEIPANPQRVASDQYMGHLLKLGIMPIGVREGMLNEGWFEKAGITEDTISKIENLGAFPMNLEKLLELEPDLIIGSIEDNIEQYEKVGTTVFIPYWEGLSTADPIEKFRRISEIFGKQDVAEQWITEYEASVVKAREQIKGIVKDGETVSIVQIGSKALYVLAAEGGNYGAPTIYSMLQLPPTEQALQMTEGFELVSQEVLPEYLGDHIFVYINSQEDADEILSSAMWNSVEAVKKGNVYMYGEFGDEFVMEDPYSLEQQLDTITTLLVESNK</sequence>
<dbReference type="PANTHER" id="PTHR30532:SF26">
    <property type="entry name" value="IRON(3+)-HYDROXAMATE-BINDING PROTEIN FHUD"/>
    <property type="match status" value="1"/>
</dbReference>
<evidence type="ECO:0000259" key="8">
    <source>
        <dbReference type="PROSITE" id="PS01124"/>
    </source>
</evidence>
<keyword evidence="4" id="KW-0732">Signal</keyword>
<dbReference type="Pfam" id="PF01497">
    <property type="entry name" value="Peripla_BP_2"/>
    <property type="match status" value="1"/>
</dbReference>
<keyword evidence="6" id="KW-0238">DNA-binding</keyword>
<dbReference type="InterPro" id="IPR009057">
    <property type="entry name" value="Homeodomain-like_sf"/>
</dbReference>
<feature type="domain" description="HTH araC/xylS-type" evidence="8">
    <location>
        <begin position="176"/>
        <end position="274"/>
    </location>
</feature>
<name>A0A9J6ZI18_9BACL</name>
<keyword evidence="3" id="KW-0813">Transport</keyword>
<evidence type="ECO:0000256" key="4">
    <source>
        <dbReference type="ARBA" id="ARBA00022729"/>
    </source>
</evidence>
<dbReference type="GO" id="GO:0030288">
    <property type="term" value="C:outer membrane-bounded periplasmic space"/>
    <property type="evidence" value="ECO:0007669"/>
    <property type="project" value="TreeGrafter"/>
</dbReference>
<comment type="similarity">
    <text evidence="2">Belongs to the bacterial solute-binding protein 8 family.</text>
</comment>
<accession>A0A9J6ZI18</accession>
<evidence type="ECO:0000313" key="10">
    <source>
        <dbReference type="EMBL" id="URN95671.1"/>
    </source>
</evidence>
<evidence type="ECO:0000256" key="5">
    <source>
        <dbReference type="ARBA" id="ARBA00023015"/>
    </source>
</evidence>